<dbReference type="VEuPathDB" id="FungiDB:BD410DRAFT_896794"/>
<evidence type="ECO:0000313" key="4">
    <source>
        <dbReference type="Proteomes" id="UP000294933"/>
    </source>
</evidence>
<accession>A0A4Y7QAI5</accession>
<feature type="region of interest" description="Disordered" evidence="1">
    <location>
        <begin position="150"/>
        <end position="202"/>
    </location>
</feature>
<sequence length="653" mass="74384">MEVHSNLKSVWFERSGPVSTPSSIFSPFTDEEWALRTLVPPTAFGRRTHIEVGTILVAEKCHVIVVKTQRKDAQHRYKENDLFLHAHKDGYLPGLVRVDRLRTNIARAAKGRLNAEARDCLKTAVLREPINTEIPEEFVEQGYEKEGVNLRHTPDTNNGVPSTLACEAGNRDNDIDVNVDDDKHYEDADDNRDADGAEEEQELVGAADEIAQERASDNNSKEVIIFRTIGKRLSSCTSILQFLMVMYDSIEAHCLLAEQGILHRDISWANILVDPEHFTDGDGVKERTHGAFIDGVLNGGNKPCANLTDLDKATSIGPTPALGDQAEPGVERTGTPMFISRHIAGEIRSRYRPFQEPIREHFELPAEVLDRYLKARNITKADYHSWNNFMPRNMDDFPDTTAQVAKNAVHSEYHDAESFYWIIVWFLLRAWPCDADGKPSSERPENDDHLTHCAVLFKHDVQCGRTRTSFASLVRSLDWDGLLPKETKHFCRMLADMTTYIHWPWWAVRMDGMRFHAHDALQRLLLKEIWRISEGQDNNPIPLYPKPLRIVMSNQQHVGHSGHTLHTLKRQADEHSQKAEVRKRLKYCLSPSLGHMEDPMAFQPFDDPSKSPPLATTSSCPVDEFVQAPQLHPIVDETFRSHTLDKYWFDELA</sequence>
<dbReference type="AlphaFoldDB" id="A0A4Y7QAI5"/>
<name>A0A4Y7QAI5_9AGAM</name>
<dbReference type="InterPro" id="IPR011009">
    <property type="entry name" value="Kinase-like_dom_sf"/>
</dbReference>
<dbReference type="InterPro" id="IPR040976">
    <property type="entry name" value="Pkinase_fungal"/>
</dbReference>
<evidence type="ECO:0000256" key="1">
    <source>
        <dbReference type="SAM" id="MobiDB-lite"/>
    </source>
</evidence>
<dbReference type="Pfam" id="PF17667">
    <property type="entry name" value="Pkinase_fungal"/>
    <property type="match status" value="1"/>
</dbReference>
<feature type="region of interest" description="Disordered" evidence="1">
    <location>
        <begin position="599"/>
        <end position="618"/>
    </location>
</feature>
<dbReference type="GO" id="GO:0004672">
    <property type="term" value="F:protein kinase activity"/>
    <property type="evidence" value="ECO:0007669"/>
    <property type="project" value="InterPro"/>
</dbReference>
<protein>
    <recommendedName>
        <fullName evidence="2">Fungal-type protein kinase domain-containing protein</fullName>
    </recommendedName>
</protein>
<proteinExistence type="predicted"/>
<dbReference type="SUPFAM" id="SSF56112">
    <property type="entry name" value="Protein kinase-like (PK-like)"/>
    <property type="match status" value="1"/>
</dbReference>
<dbReference type="Proteomes" id="UP000294933">
    <property type="component" value="Unassembled WGS sequence"/>
</dbReference>
<keyword evidence="4" id="KW-1185">Reference proteome</keyword>
<dbReference type="Gene3D" id="1.10.510.10">
    <property type="entry name" value="Transferase(Phosphotransferase) domain 1"/>
    <property type="match status" value="1"/>
</dbReference>
<reference evidence="3 4" key="1">
    <citation type="submission" date="2018-06" db="EMBL/GenBank/DDBJ databases">
        <title>A transcriptomic atlas of mushroom development highlights an independent origin of complex multicellularity.</title>
        <authorList>
            <consortium name="DOE Joint Genome Institute"/>
            <person name="Krizsan K."/>
            <person name="Almasi E."/>
            <person name="Merenyi Z."/>
            <person name="Sahu N."/>
            <person name="Viragh M."/>
            <person name="Koszo T."/>
            <person name="Mondo S."/>
            <person name="Kiss B."/>
            <person name="Balint B."/>
            <person name="Kues U."/>
            <person name="Barry K."/>
            <person name="Hegedus J.C."/>
            <person name="Henrissat B."/>
            <person name="Johnson J."/>
            <person name="Lipzen A."/>
            <person name="Ohm R."/>
            <person name="Nagy I."/>
            <person name="Pangilinan J."/>
            <person name="Yan J."/>
            <person name="Xiong Y."/>
            <person name="Grigoriev I.V."/>
            <person name="Hibbett D.S."/>
            <person name="Nagy L.G."/>
        </authorList>
    </citation>
    <scope>NUCLEOTIDE SEQUENCE [LARGE SCALE GENOMIC DNA]</scope>
    <source>
        <strain evidence="3 4">SZMC22713</strain>
    </source>
</reference>
<dbReference type="OrthoDB" id="5569250at2759"/>
<dbReference type="PROSITE" id="PS00109">
    <property type="entry name" value="PROTEIN_KINASE_TYR"/>
    <property type="match status" value="1"/>
</dbReference>
<evidence type="ECO:0000313" key="3">
    <source>
        <dbReference type="EMBL" id="TDL24604.1"/>
    </source>
</evidence>
<feature type="domain" description="Fungal-type protein kinase" evidence="2">
    <location>
        <begin position="63"/>
        <end position="426"/>
    </location>
</feature>
<gene>
    <name evidence="3" type="ORF">BD410DRAFT_896794</name>
</gene>
<dbReference type="EMBL" id="ML170166">
    <property type="protein sequence ID" value="TDL24604.1"/>
    <property type="molecule type" value="Genomic_DNA"/>
</dbReference>
<dbReference type="InterPro" id="IPR008266">
    <property type="entry name" value="Tyr_kinase_AS"/>
</dbReference>
<feature type="compositionally biased region" description="Basic and acidic residues" evidence="1">
    <location>
        <begin position="169"/>
        <end position="195"/>
    </location>
</feature>
<evidence type="ECO:0000259" key="2">
    <source>
        <dbReference type="Pfam" id="PF17667"/>
    </source>
</evidence>
<organism evidence="3 4">
    <name type="scientific">Rickenella mellea</name>
    <dbReference type="NCBI Taxonomy" id="50990"/>
    <lineage>
        <taxon>Eukaryota</taxon>
        <taxon>Fungi</taxon>
        <taxon>Dikarya</taxon>
        <taxon>Basidiomycota</taxon>
        <taxon>Agaricomycotina</taxon>
        <taxon>Agaricomycetes</taxon>
        <taxon>Hymenochaetales</taxon>
        <taxon>Rickenellaceae</taxon>
        <taxon>Rickenella</taxon>
    </lineage>
</organism>